<keyword evidence="10 12" id="KW-0234">DNA repair</keyword>
<dbReference type="SUPFAM" id="SSF52540">
    <property type="entry name" value="P-loop containing nucleoside triphosphate hydrolases"/>
    <property type="match status" value="1"/>
</dbReference>
<evidence type="ECO:0000313" key="15">
    <source>
        <dbReference type="EMBL" id="SDX29210.1"/>
    </source>
</evidence>
<dbReference type="OrthoDB" id="9803889at2"/>
<dbReference type="GO" id="GO:0005737">
    <property type="term" value="C:cytoplasm"/>
    <property type="evidence" value="ECO:0007669"/>
    <property type="project" value="UniProtKB-SubCell"/>
</dbReference>
<evidence type="ECO:0000256" key="1">
    <source>
        <dbReference type="ARBA" id="ARBA00004496"/>
    </source>
</evidence>
<dbReference type="PANTHER" id="PTHR32182">
    <property type="entry name" value="DNA REPLICATION AND REPAIR PROTEIN RECF"/>
    <property type="match status" value="1"/>
</dbReference>
<sequence length="369" mass="43288">MNIDSIRLINFRNYYDINLELNKNINIFVGKNAQGKTNLLEAIYLCGQGKSFRTNRDRDLININKNEAYIGAKIKLDGIERLVEIKLEKDRPKRIKINKIELKNIKELHSGLNVVVFSPDDLKLVKEGPAERRNFLDNILSQIKPVYKYNISKYYKILFQRNNLLKTNKYKPNYKNLLEIFDVQLIKIGKEIILSRAEFIEKFTPIVENYHRKLTTGKEELRLQYVSNVNFPDKDTIEKYFLEQLNENLERDFITGNTSVGPHRDDIQLQIDGLNARTFASQGQQRTIVLSIKLSEVEMIKREKGLYPILLLDDVFSELDEDRRKYLTHSFKEMQTIITTTHISDMDKIGETEKSLFYIEKGNITKVKE</sequence>
<evidence type="ECO:0000256" key="2">
    <source>
        <dbReference type="ARBA" id="ARBA00008016"/>
    </source>
</evidence>
<dbReference type="GO" id="GO:0005524">
    <property type="term" value="F:ATP binding"/>
    <property type="evidence" value="ECO:0007669"/>
    <property type="project" value="UniProtKB-UniRule"/>
</dbReference>
<name>A0A1H3AHL8_9FIRM</name>
<dbReference type="NCBIfam" id="TIGR00611">
    <property type="entry name" value="recf"/>
    <property type="match status" value="1"/>
</dbReference>
<evidence type="ECO:0000256" key="5">
    <source>
        <dbReference type="ARBA" id="ARBA00022705"/>
    </source>
</evidence>
<keyword evidence="9 12" id="KW-0238">DNA-binding</keyword>
<dbReference type="PROSITE" id="PS00617">
    <property type="entry name" value="RECF_1"/>
    <property type="match status" value="1"/>
</dbReference>
<dbReference type="Pfam" id="PF02463">
    <property type="entry name" value="SMC_N"/>
    <property type="match status" value="1"/>
</dbReference>
<feature type="binding site" evidence="12">
    <location>
        <begin position="30"/>
        <end position="37"/>
    </location>
    <ligand>
        <name>ATP</name>
        <dbReference type="ChEBI" id="CHEBI:30616"/>
    </ligand>
</feature>
<reference evidence="15 16" key="1">
    <citation type="submission" date="2016-10" db="EMBL/GenBank/DDBJ databases">
        <authorList>
            <person name="de Groot N.N."/>
        </authorList>
    </citation>
    <scope>NUCLEOTIDE SEQUENCE [LARGE SCALE GENOMIC DNA]</scope>
    <source>
        <strain evidence="15 16">DSM 23310</strain>
    </source>
</reference>
<keyword evidence="8 12" id="KW-0067">ATP-binding</keyword>
<feature type="domain" description="RecF/RecN/SMC N-terminal" evidence="14">
    <location>
        <begin position="3"/>
        <end position="352"/>
    </location>
</feature>
<keyword evidence="7 12" id="KW-0227">DNA damage</keyword>
<dbReference type="GO" id="GO:0006260">
    <property type="term" value="P:DNA replication"/>
    <property type="evidence" value="ECO:0007669"/>
    <property type="project" value="UniProtKB-UniRule"/>
</dbReference>
<evidence type="ECO:0000259" key="14">
    <source>
        <dbReference type="Pfam" id="PF02463"/>
    </source>
</evidence>
<dbReference type="RefSeq" id="WP_093753357.1">
    <property type="nucleotide sequence ID" value="NZ_BSYN01000018.1"/>
</dbReference>
<dbReference type="PANTHER" id="PTHR32182:SF0">
    <property type="entry name" value="DNA REPLICATION AND REPAIR PROTEIN RECF"/>
    <property type="match status" value="1"/>
</dbReference>
<dbReference type="Gene3D" id="1.20.1050.90">
    <property type="entry name" value="RecF/RecN/SMC, N-terminal domain"/>
    <property type="match status" value="1"/>
</dbReference>
<keyword evidence="11 12" id="KW-0742">SOS response</keyword>
<evidence type="ECO:0000256" key="4">
    <source>
        <dbReference type="ARBA" id="ARBA00022490"/>
    </source>
</evidence>
<evidence type="ECO:0000256" key="11">
    <source>
        <dbReference type="ARBA" id="ARBA00023236"/>
    </source>
</evidence>
<comment type="function">
    <text evidence="12 13">The RecF protein is involved in DNA metabolism; it is required for DNA replication and normal SOS inducibility. RecF binds preferentially to single-stranded, linear DNA. It also seems to bind ATP.</text>
</comment>
<accession>A0A1H3AHL8</accession>
<dbReference type="GO" id="GO:0003697">
    <property type="term" value="F:single-stranded DNA binding"/>
    <property type="evidence" value="ECO:0007669"/>
    <property type="project" value="UniProtKB-UniRule"/>
</dbReference>
<evidence type="ECO:0000256" key="10">
    <source>
        <dbReference type="ARBA" id="ARBA00023204"/>
    </source>
</evidence>
<dbReference type="InterPro" id="IPR027417">
    <property type="entry name" value="P-loop_NTPase"/>
</dbReference>
<keyword evidence="16" id="KW-1185">Reference proteome</keyword>
<protein>
    <recommendedName>
        <fullName evidence="3 12">DNA replication and repair protein RecF</fullName>
    </recommendedName>
</protein>
<organism evidence="15 16">
    <name type="scientific">Tepidimicrobium xylanilyticum</name>
    <dbReference type="NCBI Taxonomy" id="1123352"/>
    <lineage>
        <taxon>Bacteria</taxon>
        <taxon>Bacillati</taxon>
        <taxon>Bacillota</taxon>
        <taxon>Tissierellia</taxon>
        <taxon>Tissierellales</taxon>
        <taxon>Tepidimicrobiaceae</taxon>
        <taxon>Tepidimicrobium</taxon>
    </lineage>
</organism>
<dbReference type="InterPro" id="IPR018078">
    <property type="entry name" value="DNA-binding_RecF_CS"/>
</dbReference>
<evidence type="ECO:0000256" key="12">
    <source>
        <dbReference type="HAMAP-Rule" id="MF_00365"/>
    </source>
</evidence>
<evidence type="ECO:0000256" key="9">
    <source>
        <dbReference type="ARBA" id="ARBA00023125"/>
    </source>
</evidence>
<dbReference type="PROSITE" id="PS00618">
    <property type="entry name" value="RECF_2"/>
    <property type="match status" value="1"/>
</dbReference>
<keyword evidence="6 12" id="KW-0547">Nucleotide-binding</keyword>
<gene>
    <name evidence="12" type="primary">recF</name>
    <name evidence="15" type="ORF">SAMN05660923_02037</name>
</gene>
<evidence type="ECO:0000256" key="7">
    <source>
        <dbReference type="ARBA" id="ARBA00022763"/>
    </source>
</evidence>
<proteinExistence type="inferred from homology"/>
<dbReference type="InterPro" id="IPR001238">
    <property type="entry name" value="DNA-binding_RecF"/>
</dbReference>
<dbReference type="GO" id="GO:0000731">
    <property type="term" value="P:DNA synthesis involved in DNA repair"/>
    <property type="evidence" value="ECO:0007669"/>
    <property type="project" value="TreeGrafter"/>
</dbReference>
<dbReference type="InterPro" id="IPR003395">
    <property type="entry name" value="RecF/RecN/SMC_N"/>
</dbReference>
<dbReference type="HAMAP" id="MF_00365">
    <property type="entry name" value="RecF"/>
    <property type="match status" value="1"/>
</dbReference>
<comment type="subcellular location">
    <subcellularLocation>
        <location evidence="1 12 13">Cytoplasm</location>
    </subcellularLocation>
</comment>
<dbReference type="Proteomes" id="UP000198828">
    <property type="component" value="Unassembled WGS sequence"/>
</dbReference>
<dbReference type="GO" id="GO:0006302">
    <property type="term" value="P:double-strand break repair"/>
    <property type="evidence" value="ECO:0007669"/>
    <property type="project" value="TreeGrafter"/>
</dbReference>
<comment type="similarity">
    <text evidence="2 12 13">Belongs to the RecF family.</text>
</comment>
<keyword evidence="5 12" id="KW-0235">DNA replication</keyword>
<dbReference type="AlphaFoldDB" id="A0A1H3AHL8"/>
<dbReference type="EMBL" id="FNNG01000009">
    <property type="protein sequence ID" value="SDX29210.1"/>
    <property type="molecule type" value="Genomic_DNA"/>
</dbReference>
<keyword evidence="4 12" id="KW-0963">Cytoplasm</keyword>
<dbReference type="GO" id="GO:0009432">
    <property type="term" value="P:SOS response"/>
    <property type="evidence" value="ECO:0007669"/>
    <property type="project" value="UniProtKB-UniRule"/>
</dbReference>
<evidence type="ECO:0000256" key="6">
    <source>
        <dbReference type="ARBA" id="ARBA00022741"/>
    </source>
</evidence>
<dbReference type="CDD" id="cd03242">
    <property type="entry name" value="ABC_RecF"/>
    <property type="match status" value="1"/>
</dbReference>
<evidence type="ECO:0000256" key="3">
    <source>
        <dbReference type="ARBA" id="ARBA00020170"/>
    </source>
</evidence>
<dbReference type="Gene3D" id="3.40.50.300">
    <property type="entry name" value="P-loop containing nucleotide triphosphate hydrolases"/>
    <property type="match status" value="1"/>
</dbReference>
<evidence type="ECO:0000313" key="16">
    <source>
        <dbReference type="Proteomes" id="UP000198828"/>
    </source>
</evidence>
<evidence type="ECO:0000256" key="13">
    <source>
        <dbReference type="RuleBase" id="RU000578"/>
    </source>
</evidence>
<evidence type="ECO:0000256" key="8">
    <source>
        <dbReference type="ARBA" id="ARBA00022840"/>
    </source>
</evidence>
<dbReference type="InterPro" id="IPR042174">
    <property type="entry name" value="RecF_2"/>
</dbReference>